<evidence type="ECO:0000313" key="22">
    <source>
        <dbReference type="Proteomes" id="UP000440578"/>
    </source>
</evidence>
<evidence type="ECO:0000256" key="14">
    <source>
        <dbReference type="ARBA" id="ARBA00046338"/>
    </source>
</evidence>
<feature type="transmembrane region" description="Helical" evidence="19">
    <location>
        <begin position="293"/>
        <end position="312"/>
    </location>
</feature>
<dbReference type="InterPro" id="IPR036259">
    <property type="entry name" value="MFS_trans_sf"/>
</dbReference>
<evidence type="ECO:0000256" key="13">
    <source>
        <dbReference type="ARBA" id="ARBA00045087"/>
    </source>
</evidence>
<evidence type="ECO:0000256" key="17">
    <source>
        <dbReference type="ARBA" id="ARBA00080886"/>
    </source>
</evidence>
<keyword evidence="22" id="KW-1185">Reference proteome</keyword>
<feature type="domain" description="Major facilitator superfamily (MFS) profile" evidence="20">
    <location>
        <begin position="34"/>
        <end position="437"/>
    </location>
</feature>
<dbReference type="OrthoDB" id="422206at2759"/>
<evidence type="ECO:0000256" key="15">
    <source>
        <dbReference type="ARBA" id="ARBA00060240"/>
    </source>
</evidence>
<evidence type="ECO:0000256" key="4">
    <source>
        <dbReference type="ARBA" id="ARBA00022553"/>
    </source>
</evidence>
<protein>
    <recommendedName>
        <fullName evidence="16">Choline/ethanolamine transporter FLVCR1</fullName>
    </recommendedName>
    <alternativeName>
        <fullName evidence="17">Heme transporter FLVCR1</fullName>
    </alternativeName>
</protein>
<reference evidence="21 22" key="1">
    <citation type="submission" date="2019-07" db="EMBL/GenBank/DDBJ databases">
        <title>Draft genome assembly of a fouling barnacle, Amphibalanus amphitrite (Darwin, 1854): The first reference genome for Thecostraca.</title>
        <authorList>
            <person name="Kim W."/>
        </authorList>
    </citation>
    <scope>NUCLEOTIDE SEQUENCE [LARGE SCALE GENOMIC DNA]</scope>
    <source>
        <strain evidence="21">SNU_AA5</strain>
        <tissue evidence="21">Soma without cirri and trophi</tissue>
    </source>
</reference>
<evidence type="ECO:0000256" key="5">
    <source>
        <dbReference type="ARBA" id="ARBA00022692"/>
    </source>
</evidence>
<dbReference type="InterPro" id="IPR020846">
    <property type="entry name" value="MFS_dom"/>
</dbReference>
<dbReference type="GO" id="GO:0005886">
    <property type="term" value="C:plasma membrane"/>
    <property type="evidence" value="ECO:0007669"/>
    <property type="project" value="UniProtKB-SubCell"/>
</dbReference>
<feature type="transmembrane region" description="Helical" evidence="19">
    <location>
        <begin position="255"/>
        <end position="281"/>
    </location>
</feature>
<dbReference type="FunFam" id="1.20.1250.20:FF:000184">
    <property type="entry name" value="Feline leukemia virus subgroup C receptor-related protein 1"/>
    <property type="match status" value="1"/>
</dbReference>
<dbReference type="InterPro" id="IPR049680">
    <property type="entry name" value="FLVCR1-2_SLC49-like"/>
</dbReference>
<feature type="transmembrane region" description="Helical" evidence="19">
    <location>
        <begin position="324"/>
        <end position="341"/>
    </location>
</feature>
<feature type="transmembrane region" description="Helical" evidence="19">
    <location>
        <begin position="415"/>
        <end position="432"/>
    </location>
</feature>
<evidence type="ECO:0000256" key="1">
    <source>
        <dbReference type="ARBA" id="ARBA00004651"/>
    </source>
</evidence>
<keyword evidence="2" id="KW-0813">Transport</keyword>
<dbReference type="AlphaFoldDB" id="A0A6A4W4A9"/>
<evidence type="ECO:0000256" key="2">
    <source>
        <dbReference type="ARBA" id="ARBA00022448"/>
    </source>
</evidence>
<keyword evidence="4" id="KW-0597">Phosphoprotein</keyword>
<name>A0A6A4W4A9_AMPAM</name>
<comment type="function">
    <text evidence="15">Uniporter that mediates the transport of extracellular choline and ethanolamine into cells, thereby playing a key role in phospholipid biosynthesis. Choline and ethanolamine are the precursors of phosphatidylcholine and phosphatidylethanolamine, respectively, the two most abundant phospholipids. Transport is not coupled with proton transport and is exclusively driven by the choline (or ethanolamine) gradient across the plasma membrane. Also acts as a heme b transporter that mediates heme efflux from the cytoplasm to the extracellular compartment.</text>
</comment>
<keyword evidence="7" id="KW-0265">Erythrocyte maturation</keyword>
<dbReference type="GO" id="GO:0006783">
    <property type="term" value="P:heme biosynthetic process"/>
    <property type="evidence" value="ECO:0007669"/>
    <property type="project" value="UniProtKB-ARBA"/>
</dbReference>
<feature type="transmembrane region" description="Helical" evidence="19">
    <location>
        <begin position="99"/>
        <end position="118"/>
    </location>
</feature>
<proteinExistence type="inferred from homology"/>
<organism evidence="21 22">
    <name type="scientific">Amphibalanus amphitrite</name>
    <name type="common">Striped barnacle</name>
    <name type="synonym">Balanus amphitrite</name>
    <dbReference type="NCBI Taxonomy" id="1232801"/>
    <lineage>
        <taxon>Eukaryota</taxon>
        <taxon>Metazoa</taxon>
        <taxon>Ecdysozoa</taxon>
        <taxon>Arthropoda</taxon>
        <taxon>Crustacea</taxon>
        <taxon>Multicrustacea</taxon>
        <taxon>Cirripedia</taxon>
        <taxon>Thoracica</taxon>
        <taxon>Thoracicalcarea</taxon>
        <taxon>Balanomorpha</taxon>
        <taxon>Balanoidea</taxon>
        <taxon>Balanidae</taxon>
        <taxon>Amphibalaninae</taxon>
        <taxon>Amphibalanus</taxon>
    </lineage>
</organism>
<dbReference type="GO" id="GO:0097037">
    <property type="term" value="P:heme export"/>
    <property type="evidence" value="ECO:0007669"/>
    <property type="project" value="TreeGrafter"/>
</dbReference>
<dbReference type="GO" id="GO:0043249">
    <property type="term" value="P:erythrocyte maturation"/>
    <property type="evidence" value="ECO:0007669"/>
    <property type="project" value="UniProtKB-KW"/>
</dbReference>
<dbReference type="InterPro" id="IPR011701">
    <property type="entry name" value="MFS"/>
</dbReference>
<dbReference type="GO" id="GO:0015232">
    <property type="term" value="F:heme transmembrane transporter activity"/>
    <property type="evidence" value="ECO:0007669"/>
    <property type="project" value="UniProtKB-ARBA"/>
</dbReference>
<gene>
    <name evidence="21" type="primary">FLVCR2_1</name>
    <name evidence="21" type="ORF">FJT64_027290</name>
</gene>
<evidence type="ECO:0000256" key="16">
    <source>
        <dbReference type="ARBA" id="ARBA00068050"/>
    </source>
</evidence>
<dbReference type="SUPFAM" id="SSF103473">
    <property type="entry name" value="MFS general substrate transporter"/>
    <property type="match status" value="1"/>
</dbReference>
<dbReference type="PANTHER" id="PTHR10924">
    <property type="entry name" value="MAJOR FACILITATOR SUPERFAMILY PROTEIN-RELATED"/>
    <property type="match status" value="1"/>
</dbReference>
<evidence type="ECO:0000256" key="10">
    <source>
        <dbReference type="ARBA" id="ARBA00023180"/>
    </source>
</evidence>
<keyword evidence="6 19" id="KW-1133">Transmembrane helix</keyword>
<feature type="transmembrane region" description="Helical" evidence="19">
    <location>
        <begin position="347"/>
        <end position="366"/>
    </location>
</feature>
<evidence type="ECO:0000256" key="7">
    <source>
        <dbReference type="ARBA" id="ARBA00023057"/>
    </source>
</evidence>
<evidence type="ECO:0000256" key="11">
    <source>
        <dbReference type="ARBA" id="ARBA00035075"/>
    </source>
</evidence>
<dbReference type="CDD" id="cd17398">
    <property type="entry name" value="MFS_FLVCR_like"/>
    <property type="match status" value="1"/>
</dbReference>
<evidence type="ECO:0000256" key="18">
    <source>
        <dbReference type="SAM" id="MobiDB-lite"/>
    </source>
</evidence>
<dbReference type="Proteomes" id="UP000440578">
    <property type="component" value="Unassembled WGS sequence"/>
</dbReference>
<evidence type="ECO:0000256" key="8">
    <source>
        <dbReference type="ARBA" id="ARBA00023136"/>
    </source>
</evidence>
<feature type="region of interest" description="Disordered" evidence="18">
    <location>
        <begin position="1"/>
        <end position="20"/>
    </location>
</feature>
<evidence type="ECO:0000259" key="20">
    <source>
        <dbReference type="PROSITE" id="PS50850"/>
    </source>
</evidence>
<evidence type="ECO:0000256" key="3">
    <source>
        <dbReference type="ARBA" id="ARBA00022475"/>
    </source>
</evidence>
<dbReference type="EMBL" id="VIIS01001289">
    <property type="protein sequence ID" value="KAF0300149.1"/>
    <property type="molecule type" value="Genomic_DNA"/>
</dbReference>
<comment type="caution">
    <text evidence="21">The sequence shown here is derived from an EMBL/GenBank/DDBJ whole genome shotgun (WGS) entry which is preliminary data.</text>
</comment>
<keyword evidence="9 21" id="KW-0675">Receptor</keyword>
<dbReference type="Gene3D" id="1.20.1250.20">
    <property type="entry name" value="MFS general substrate transporter like domains"/>
    <property type="match status" value="2"/>
</dbReference>
<keyword evidence="5 19" id="KW-0812">Transmembrane</keyword>
<sequence length="456" mass="49454">MSELHPPTSPPSSPSSGEAGPLPGWRVYRRRWAILLLFCLYSMTNAFQWIQYAIINNIVARYWDVSAATVDWLSMVYMVVYVPLIFPATWLIDKKGLRVPILLGSFGTMLAAWIKVGSLSPDRFYVTFIGQTVAAVAQIFVLGIPAKLAAVWFGQDQVSSACAIGVFGNQIGNAIGFLIPPAIVQDSEDLDEIGHDLSIMFYGQAAITSALFIIIIFVFQNEPKLPPSPGQAALKVAEPQSYGASILRLFKNYSFVLLVITYGINVGIFYGISTLLGQIVLAQFPGANEDAGRIGLVIVATGLVGSILCGIWLDKTHRFKITTVLVYILSVAGMLAFTFTLPLGHISVVYITSGLLGFFMTGYLPLGFEFAAEITYPEPEATTSGLLNASAQVFGIVLTIAGGSLMSAYDEQACNLLYAATLVLGVILTAIIKEDLRRQRAHETHSDGVKLESTRM</sequence>
<feature type="transmembrane region" description="Helical" evidence="19">
    <location>
        <begin position="124"/>
        <end position="146"/>
    </location>
</feature>
<feature type="transmembrane region" description="Helical" evidence="19">
    <location>
        <begin position="158"/>
        <end position="179"/>
    </location>
</feature>
<keyword evidence="10" id="KW-0325">Glycoprotein</keyword>
<keyword evidence="8 19" id="KW-0472">Membrane</keyword>
<comment type="similarity">
    <text evidence="14">Belongs to the major facilitator superfamily. Feline leukemia virus subgroup C receptor (TC 2.A.1.28.1) family.</text>
</comment>
<comment type="subcellular location">
    <subcellularLocation>
        <location evidence="1">Cell membrane</location>
        <topology evidence="1">Multi-pass membrane protein</topology>
    </subcellularLocation>
</comment>
<evidence type="ECO:0000256" key="12">
    <source>
        <dbReference type="ARBA" id="ARBA00036811"/>
    </source>
</evidence>
<comment type="catalytic activity">
    <reaction evidence="12">
        <text>choline(out) = choline(in)</text>
        <dbReference type="Rhea" id="RHEA:32751"/>
        <dbReference type="ChEBI" id="CHEBI:15354"/>
    </reaction>
</comment>
<dbReference type="PANTHER" id="PTHR10924:SF4">
    <property type="entry name" value="GH15861P"/>
    <property type="match status" value="1"/>
</dbReference>
<evidence type="ECO:0000256" key="6">
    <source>
        <dbReference type="ARBA" id="ARBA00022989"/>
    </source>
</evidence>
<dbReference type="PROSITE" id="PS50850">
    <property type="entry name" value="MFS"/>
    <property type="match status" value="1"/>
</dbReference>
<feature type="transmembrane region" description="Helical" evidence="19">
    <location>
        <begin position="32"/>
        <end position="52"/>
    </location>
</feature>
<comment type="catalytic activity">
    <reaction evidence="11">
        <text>heme b(in) = heme b(out)</text>
        <dbReference type="Rhea" id="RHEA:75443"/>
        <dbReference type="ChEBI" id="CHEBI:60344"/>
    </reaction>
</comment>
<feature type="transmembrane region" description="Helical" evidence="19">
    <location>
        <begin position="199"/>
        <end position="219"/>
    </location>
</feature>
<keyword evidence="3" id="KW-1003">Cell membrane</keyword>
<comment type="catalytic activity">
    <reaction evidence="13">
        <text>ethanolamine(in) = ethanolamine(out)</text>
        <dbReference type="Rhea" id="RHEA:32747"/>
        <dbReference type="ChEBI" id="CHEBI:57603"/>
    </reaction>
</comment>
<feature type="transmembrane region" description="Helical" evidence="19">
    <location>
        <begin position="72"/>
        <end position="92"/>
    </location>
</feature>
<dbReference type="GO" id="GO:0020037">
    <property type="term" value="F:heme binding"/>
    <property type="evidence" value="ECO:0007669"/>
    <property type="project" value="TreeGrafter"/>
</dbReference>
<accession>A0A6A4W4A9</accession>
<evidence type="ECO:0000256" key="9">
    <source>
        <dbReference type="ARBA" id="ARBA00023170"/>
    </source>
</evidence>
<evidence type="ECO:0000313" key="21">
    <source>
        <dbReference type="EMBL" id="KAF0300149.1"/>
    </source>
</evidence>
<feature type="transmembrane region" description="Helical" evidence="19">
    <location>
        <begin position="386"/>
        <end position="409"/>
    </location>
</feature>
<evidence type="ECO:0000256" key="19">
    <source>
        <dbReference type="SAM" id="Phobius"/>
    </source>
</evidence>
<dbReference type="GO" id="GO:0031966">
    <property type="term" value="C:mitochondrial membrane"/>
    <property type="evidence" value="ECO:0007669"/>
    <property type="project" value="UniProtKB-ARBA"/>
</dbReference>
<dbReference type="Pfam" id="PF07690">
    <property type="entry name" value="MFS_1"/>
    <property type="match status" value="1"/>
</dbReference>